<dbReference type="SUPFAM" id="SSF54277">
    <property type="entry name" value="CAD &amp; PB1 domains"/>
    <property type="match status" value="1"/>
</dbReference>
<feature type="domain" description="PB1" evidence="10">
    <location>
        <begin position="62"/>
        <end position="147"/>
    </location>
</feature>
<sequence length="906" mass="99295">MSDRSSPTAPTFFPFGPQAEAWDVTFKHIIKSFSHSSPILLRKSVFIIDMAEKTPSTEAVATGSINVKYGDTLKRFYGRVNGSHFDMNLSALRAKITTAFKFGPDADFILTYTDEDGDVVMLDDDDDLRDAALRQKLNPLRIAVQLKMIQPTEQKERNSTPAKSTGQDPLSQIMSAIEGLKPAQEESLAHIRSAIGEAIKSIPEPIPDALAKLSHEVLDAAPPPLAELMKPFVQLVAPINSGNGPSDVHAQAKDESSGVTETQTPAKAKEEPKARASLGLRSVLEEAPAPIDGVSQAQQPSMYPSVEDLLFPNSSVDKSVCRGRIDAESKGKSVMSSAAQPGPHSVPTHIPPPPPPCVSEWFGPRRFQPHPWQSEDNAKSINDSRWRSKDHAKSISDRWRIPMYNMPCAPPPRCMPPPQFIYPGRFLPSGHPYGDLAGNMENSAPRSTHLWIQCDGCGVQPVVGPRYKSNVKEDYDLCESCFQRMGNEVEYTKIDKPILPHRLQRDPHPLRKVHHPRVLMKSKREKLESRFILDVTVLDGTLMTPSTSFTKIWRMHNNGSTVWPLGTQLIWVGGDQFALHTSVPLEIPLNGFPVDKEIDVAVDFVAPTRPGRYISYWRLASPSGQKFGQRVWVHIQVEDPSFVNDNSKNAAINLNLPPESNIANPTNLIDVNIAPGGNIANPTNLIDVNIAPVDSALSANSKRTKEFHFYPIDVPELKRTPPVPCAAPTVSAAIPTSTAADAPMSTATAAAFVPVPEVVTPAIPSTVMPILPTTMPISAPAASVSSPALAPVTAPPVSAPVPPPVSAVVPEPLDMDVHNEEKLLRELEEMGFRQIDLNKEILRQNNYNLEQSVDDLCGVNEWDPLLAELEEMGFDDTEMNKELLAKNGGSIKRAVMDLIAREKKDK</sequence>
<feature type="region of interest" description="Disordered" evidence="7">
    <location>
        <begin position="243"/>
        <end position="275"/>
    </location>
</feature>
<keyword evidence="5" id="KW-0968">Cytoplasmic vesicle</keyword>
<dbReference type="Pfam" id="PF00564">
    <property type="entry name" value="PB1"/>
    <property type="match status" value="1"/>
</dbReference>
<dbReference type="InterPro" id="IPR043145">
    <property type="entry name" value="Znf_ZZ_sf"/>
</dbReference>
<keyword evidence="3 6" id="KW-0863">Zinc-finger</keyword>
<dbReference type="GO" id="GO:0008270">
    <property type="term" value="F:zinc ion binding"/>
    <property type="evidence" value="ECO:0007669"/>
    <property type="project" value="UniProtKB-KW"/>
</dbReference>
<dbReference type="InterPro" id="IPR053793">
    <property type="entry name" value="PB1-like"/>
</dbReference>
<accession>A0AAQ3WVE8</accession>
<dbReference type="SMART" id="SM00666">
    <property type="entry name" value="PB1"/>
    <property type="match status" value="1"/>
</dbReference>
<evidence type="ECO:0000256" key="1">
    <source>
        <dbReference type="ARBA" id="ARBA00004419"/>
    </source>
</evidence>
<dbReference type="Pfam" id="PF00569">
    <property type="entry name" value="ZZ"/>
    <property type="match status" value="1"/>
</dbReference>
<dbReference type="CDD" id="cd14319">
    <property type="entry name" value="UBA_NBR1"/>
    <property type="match status" value="1"/>
</dbReference>
<feature type="region of interest" description="Disordered" evidence="7">
    <location>
        <begin position="328"/>
        <end position="357"/>
    </location>
</feature>
<dbReference type="InterPro" id="IPR009060">
    <property type="entry name" value="UBA-like_sf"/>
</dbReference>
<dbReference type="PROSITE" id="PS50135">
    <property type="entry name" value="ZF_ZZ_2"/>
    <property type="match status" value="1"/>
</dbReference>
<evidence type="ECO:0000256" key="4">
    <source>
        <dbReference type="ARBA" id="ARBA00022833"/>
    </source>
</evidence>
<evidence type="ECO:0000259" key="9">
    <source>
        <dbReference type="PROSITE" id="PS50135"/>
    </source>
</evidence>
<dbReference type="SUPFAM" id="SSF57850">
    <property type="entry name" value="RING/U-box"/>
    <property type="match status" value="1"/>
</dbReference>
<dbReference type="Proteomes" id="UP001341281">
    <property type="component" value="Chromosome 05"/>
</dbReference>
<dbReference type="Gene3D" id="3.10.20.90">
    <property type="entry name" value="Phosphatidylinositol 3-kinase Catalytic Subunit, Chain A, domain 1"/>
    <property type="match status" value="1"/>
</dbReference>
<dbReference type="InterPro" id="IPR013783">
    <property type="entry name" value="Ig-like_fold"/>
</dbReference>
<evidence type="ECO:0000256" key="6">
    <source>
        <dbReference type="PROSITE-ProRule" id="PRU00228"/>
    </source>
</evidence>
<dbReference type="PROSITE" id="PS51745">
    <property type="entry name" value="PB1"/>
    <property type="match status" value="1"/>
</dbReference>
<keyword evidence="4" id="KW-0862">Zinc</keyword>
<feature type="domain" description="UBA" evidence="8">
    <location>
        <begin position="818"/>
        <end position="856"/>
    </location>
</feature>
<evidence type="ECO:0000313" key="11">
    <source>
        <dbReference type="EMBL" id="WVZ74786.1"/>
    </source>
</evidence>
<dbReference type="InterPro" id="IPR056893">
    <property type="entry name" value="UBA_Nbr1_C"/>
</dbReference>
<dbReference type="InterPro" id="IPR000270">
    <property type="entry name" value="PB1_dom"/>
</dbReference>
<feature type="compositionally biased region" description="Basic and acidic residues" evidence="7">
    <location>
        <begin position="376"/>
        <end position="389"/>
    </location>
</feature>
<dbReference type="InterPro" id="IPR015940">
    <property type="entry name" value="UBA"/>
</dbReference>
<feature type="region of interest" description="Disordered" evidence="7">
    <location>
        <begin position="369"/>
        <end position="389"/>
    </location>
</feature>
<comment type="subcellular location">
    <subcellularLocation>
        <location evidence="1">Cytoplasmic vesicle</location>
        <location evidence="1">Autophagosome</location>
    </subcellularLocation>
</comment>
<dbReference type="PANTHER" id="PTHR20930">
    <property type="entry name" value="OVARIAN CARCINOMA ANTIGEN CA125-RELATED"/>
    <property type="match status" value="1"/>
</dbReference>
<dbReference type="PROSITE" id="PS50030">
    <property type="entry name" value="UBA"/>
    <property type="match status" value="1"/>
</dbReference>
<keyword evidence="2" id="KW-0479">Metal-binding</keyword>
<evidence type="ECO:0000259" key="10">
    <source>
        <dbReference type="PROSITE" id="PS51745"/>
    </source>
</evidence>
<dbReference type="Gene3D" id="3.30.60.90">
    <property type="match status" value="1"/>
</dbReference>
<dbReference type="GO" id="GO:0005776">
    <property type="term" value="C:autophagosome"/>
    <property type="evidence" value="ECO:0007669"/>
    <property type="project" value="UniProtKB-SubCell"/>
</dbReference>
<dbReference type="InterPro" id="IPR000433">
    <property type="entry name" value="Znf_ZZ"/>
</dbReference>
<dbReference type="SUPFAM" id="SSF46934">
    <property type="entry name" value="UBA-like"/>
    <property type="match status" value="2"/>
</dbReference>
<gene>
    <name evidence="11" type="ORF">U9M48_022922</name>
</gene>
<dbReference type="Pfam" id="PF24932">
    <property type="entry name" value="UBA_NBR1_C"/>
    <property type="match status" value="2"/>
</dbReference>
<dbReference type="InterPro" id="IPR032350">
    <property type="entry name" value="Nbr1_FW"/>
</dbReference>
<dbReference type="SMART" id="SM00291">
    <property type="entry name" value="ZnF_ZZ"/>
    <property type="match status" value="1"/>
</dbReference>
<evidence type="ECO:0000256" key="3">
    <source>
        <dbReference type="ARBA" id="ARBA00022771"/>
    </source>
</evidence>
<dbReference type="Gene3D" id="2.60.40.10">
    <property type="entry name" value="Immunoglobulins"/>
    <property type="match status" value="1"/>
</dbReference>
<dbReference type="CDD" id="cd14947">
    <property type="entry name" value="NBR1_like"/>
    <property type="match status" value="1"/>
</dbReference>
<dbReference type="Pfam" id="PF16158">
    <property type="entry name" value="N_BRCA1_IG"/>
    <property type="match status" value="1"/>
</dbReference>
<reference evidence="11 12" key="1">
    <citation type="submission" date="2024-02" db="EMBL/GenBank/DDBJ databases">
        <title>High-quality chromosome-scale genome assembly of Pensacola bahiagrass (Paspalum notatum Flugge var. saurae).</title>
        <authorList>
            <person name="Vega J.M."/>
            <person name="Podio M."/>
            <person name="Orjuela J."/>
            <person name="Siena L.A."/>
            <person name="Pessino S.C."/>
            <person name="Combes M.C."/>
            <person name="Mariac C."/>
            <person name="Albertini E."/>
            <person name="Pupilli F."/>
            <person name="Ortiz J.P.A."/>
            <person name="Leblanc O."/>
        </authorList>
    </citation>
    <scope>NUCLEOTIDE SEQUENCE [LARGE SCALE GENOMIC DNA]</scope>
    <source>
        <strain evidence="11">R1</strain>
        <tissue evidence="11">Leaf</tissue>
    </source>
</reference>
<evidence type="ECO:0000256" key="7">
    <source>
        <dbReference type="SAM" id="MobiDB-lite"/>
    </source>
</evidence>
<dbReference type="AlphaFoldDB" id="A0AAQ3WVE8"/>
<dbReference type="GO" id="GO:0031410">
    <property type="term" value="C:cytoplasmic vesicle"/>
    <property type="evidence" value="ECO:0007669"/>
    <property type="project" value="UniProtKB-KW"/>
</dbReference>
<dbReference type="Gene3D" id="1.10.8.10">
    <property type="entry name" value="DNA helicase RuvA subunit, C-terminal domain"/>
    <property type="match status" value="2"/>
</dbReference>
<proteinExistence type="predicted"/>
<feature type="domain" description="ZZ-type" evidence="9">
    <location>
        <begin position="449"/>
        <end position="499"/>
    </location>
</feature>
<dbReference type="PANTHER" id="PTHR20930:SF0">
    <property type="entry name" value="PROTEIN ILRUN"/>
    <property type="match status" value="1"/>
</dbReference>
<evidence type="ECO:0000259" key="8">
    <source>
        <dbReference type="PROSITE" id="PS50030"/>
    </source>
</evidence>
<protein>
    <submittedName>
        <fullName evidence="11">Uncharacterized protein</fullName>
    </submittedName>
</protein>
<dbReference type="EMBL" id="CP144749">
    <property type="protein sequence ID" value="WVZ74786.1"/>
    <property type="molecule type" value="Genomic_DNA"/>
</dbReference>
<organism evidence="11 12">
    <name type="scientific">Paspalum notatum var. saurae</name>
    <dbReference type="NCBI Taxonomy" id="547442"/>
    <lineage>
        <taxon>Eukaryota</taxon>
        <taxon>Viridiplantae</taxon>
        <taxon>Streptophyta</taxon>
        <taxon>Embryophyta</taxon>
        <taxon>Tracheophyta</taxon>
        <taxon>Spermatophyta</taxon>
        <taxon>Magnoliopsida</taxon>
        <taxon>Liliopsida</taxon>
        <taxon>Poales</taxon>
        <taxon>Poaceae</taxon>
        <taxon>PACMAD clade</taxon>
        <taxon>Panicoideae</taxon>
        <taxon>Andropogonodae</taxon>
        <taxon>Paspaleae</taxon>
        <taxon>Paspalinae</taxon>
        <taxon>Paspalum</taxon>
    </lineage>
</organism>
<evidence type="ECO:0000256" key="2">
    <source>
        <dbReference type="ARBA" id="ARBA00022723"/>
    </source>
</evidence>
<evidence type="ECO:0000313" key="12">
    <source>
        <dbReference type="Proteomes" id="UP001341281"/>
    </source>
</evidence>
<keyword evidence="12" id="KW-1185">Reference proteome</keyword>
<evidence type="ECO:0000256" key="5">
    <source>
        <dbReference type="ARBA" id="ARBA00023329"/>
    </source>
</evidence>
<name>A0AAQ3WVE8_PASNO</name>